<dbReference type="InterPro" id="IPR018391">
    <property type="entry name" value="PQQ_b-propeller_rpt"/>
</dbReference>
<gene>
    <name evidence="7" type="ORF">H0H81_009568</name>
</gene>
<reference evidence="7" key="2">
    <citation type="submission" date="2021-10" db="EMBL/GenBank/DDBJ databases">
        <title>Phylogenomics reveals ancestral predisposition of the termite-cultivated fungus Termitomyces towards a domesticated lifestyle.</title>
        <authorList>
            <person name="Auxier B."/>
            <person name="Grum-Grzhimaylo A."/>
            <person name="Cardenas M.E."/>
            <person name="Lodge J.D."/>
            <person name="Laessoe T."/>
            <person name="Pedersen O."/>
            <person name="Smith M.E."/>
            <person name="Kuyper T.W."/>
            <person name="Franco-Molano E.A."/>
            <person name="Baroni T.J."/>
            <person name="Aanen D.K."/>
        </authorList>
    </citation>
    <scope>NUCLEOTIDE SEQUENCE</scope>
    <source>
        <strain evidence="7">D49</strain>
    </source>
</reference>
<dbReference type="GO" id="GO:0071013">
    <property type="term" value="C:catalytic step 2 spliceosome"/>
    <property type="evidence" value="ECO:0007669"/>
    <property type="project" value="TreeGrafter"/>
</dbReference>
<dbReference type="SMART" id="SM00564">
    <property type="entry name" value="PQQ"/>
    <property type="match status" value="2"/>
</dbReference>
<feature type="repeat" description="WD" evidence="6">
    <location>
        <begin position="100"/>
        <end position="134"/>
    </location>
</feature>
<dbReference type="InterPro" id="IPR020472">
    <property type="entry name" value="WD40_PAC1"/>
</dbReference>
<comment type="caution">
    <text evidence="7">The sequence shown here is derived from an EMBL/GenBank/DDBJ whole genome shotgun (WGS) entry which is preliminary data.</text>
</comment>
<evidence type="ECO:0000256" key="6">
    <source>
        <dbReference type="PROSITE-ProRule" id="PRU00221"/>
    </source>
</evidence>
<evidence type="ECO:0000256" key="1">
    <source>
        <dbReference type="ARBA" id="ARBA00004496"/>
    </source>
</evidence>
<evidence type="ECO:0000256" key="4">
    <source>
        <dbReference type="ARBA" id="ARBA00022737"/>
    </source>
</evidence>
<feature type="repeat" description="WD" evidence="6">
    <location>
        <begin position="58"/>
        <end position="99"/>
    </location>
</feature>
<dbReference type="GO" id="GO:0005737">
    <property type="term" value="C:cytoplasm"/>
    <property type="evidence" value="ECO:0007669"/>
    <property type="project" value="UniProtKB-SubCell"/>
</dbReference>
<dbReference type="Proteomes" id="UP000717328">
    <property type="component" value="Unassembled WGS sequence"/>
</dbReference>
<keyword evidence="2" id="KW-0963">Cytoplasm</keyword>
<dbReference type="CDD" id="cd00200">
    <property type="entry name" value="WD40"/>
    <property type="match status" value="1"/>
</dbReference>
<evidence type="ECO:0000313" key="8">
    <source>
        <dbReference type="Proteomes" id="UP000717328"/>
    </source>
</evidence>
<dbReference type="PRINTS" id="PR00320">
    <property type="entry name" value="GPROTEINBRPT"/>
</dbReference>
<evidence type="ECO:0000256" key="2">
    <source>
        <dbReference type="ARBA" id="ARBA00022490"/>
    </source>
</evidence>
<dbReference type="GO" id="GO:0000398">
    <property type="term" value="P:mRNA splicing, via spliceosome"/>
    <property type="evidence" value="ECO:0007669"/>
    <property type="project" value="TreeGrafter"/>
</dbReference>
<evidence type="ECO:0000256" key="5">
    <source>
        <dbReference type="ARBA" id="ARBA00038145"/>
    </source>
</evidence>
<dbReference type="PANTHER" id="PTHR22842:SF3">
    <property type="entry name" value="WD REPEAT DOMAIN-CONTAINING PROTEIN 83"/>
    <property type="match status" value="1"/>
</dbReference>
<evidence type="ECO:0000313" key="7">
    <source>
        <dbReference type="EMBL" id="KAG5651189.1"/>
    </source>
</evidence>
<dbReference type="AlphaFoldDB" id="A0A9P7GIE1"/>
<comment type="subcellular location">
    <subcellularLocation>
        <location evidence="1">Cytoplasm</location>
    </subcellularLocation>
</comment>
<dbReference type="PROSITE" id="PS50082">
    <property type="entry name" value="WD_REPEATS_2"/>
    <property type="match status" value="3"/>
</dbReference>
<protein>
    <recommendedName>
        <fullName evidence="9">Nuclear mRNA splicing protein</fullName>
    </recommendedName>
</protein>
<evidence type="ECO:0000256" key="3">
    <source>
        <dbReference type="ARBA" id="ARBA00022574"/>
    </source>
</evidence>
<reference evidence="7" key="1">
    <citation type="submission" date="2021-02" db="EMBL/GenBank/DDBJ databases">
        <authorList>
            <person name="Nieuwenhuis M."/>
            <person name="Van De Peppel L.J.J."/>
        </authorList>
    </citation>
    <scope>NUCLEOTIDE SEQUENCE</scope>
    <source>
        <strain evidence="7">D49</strain>
    </source>
</reference>
<organism evidence="7 8">
    <name type="scientific">Sphagnurus paluster</name>
    <dbReference type="NCBI Taxonomy" id="117069"/>
    <lineage>
        <taxon>Eukaryota</taxon>
        <taxon>Fungi</taxon>
        <taxon>Dikarya</taxon>
        <taxon>Basidiomycota</taxon>
        <taxon>Agaricomycotina</taxon>
        <taxon>Agaricomycetes</taxon>
        <taxon>Agaricomycetidae</taxon>
        <taxon>Agaricales</taxon>
        <taxon>Tricholomatineae</taxon>
        <taxon>Lyophyllaceae</taxon>
        <taxon>Sphagnurus</taxon>
    </lineage>
</organism>
<proteinExistence type="inferred from homology"/>
<dbReference type="OrthoDB" id="1068471at2759"/>
<dbReference type="InterPro" id="IPR001680">
    <property type="entry name" value="WD40_rpt"/>
</dbReference>
<keyword evidence="8" id="KW-1185">Reference proteome</keyword>
<evidence type="ECO:0008006" key="9">
    <source>
        <dbReference type="Google" id="ProtNLM"/>
    </source>
</evidence>
<dbReference type="Pfam" id="PF00400">
    <property type="entry name" value="WD40"/>
    <property type="match status" value="5"/>
</dbReference>
<accession>A0A9P7GIE1</accession>
<dbReference type="InterPro" id="IPR051980">
    <property type="entry name" value="WD_repeat_MORG1"/>
</dbReference>
<dbReference type="PROSITE" id="PS00678">
    <property type="entry name" value="WD_REPEATS_1"/>
    <property type="match status" value="1"/>
</dbReference>
<dbReference type="EMBL" id="JABCKI010000283">
    <property type="protein sequence ID" value="KAG5651189.1"/>
    <property type="molecule type" value="Genomic_DNA"/>
</dbReference>
<dbReference type="SUPFAM" id="SSF50978">
    <property type="entry name" value="WD40 repeat-like"/>
    <property type="match status" value="1"/>
</dbReference>
<dbReference type="InterPro" id="IPR015943">
    <property type="entry name" value="WD40/YVTN_repeat-like_dom_sf"/>
</dbReference>
<comment type="similarity">
    <text evidence="5">Belongs to the WD repeat MORG1 family.</text>
</comment>
<dbReference type="InterPro" id="IPR019775">
    <property type="entry name" value="WD40_repeat_CS"/>
</dbReference>
<dbReference type="InterPro" id="IPR036322">
    <property type="entry name" value="WD40_repeat_dom_sf"/>
</dbReference>
<name>A0A9P7GIE1_9AGAR</name>
<keyword evidence="3 6" id="KW-0853">WD repeat</keyword>
<dbReference type="PROSITE" id="PS50294">
    <property type="entry name" value="WD_REPEATS_REGION"/>
    <property type="match status" value="3"/>
</dbReference>
<dbReference type="PANTHER" id="PTHR22842">
    <property type="entry name" value="WD40 REPEAT PROTEIN"/>
    <property type="match status" value="1"/>
</dbReference>
<dbReference type="Gene3D" id="2.130.10.10">
    <property type="entry name" value="YVTN repeat-like/Quinoprotein amine dehydrogenase"/>
    <property type="match status" value="1"/>
</dbReference>
<keyword evidence="4" id="KW-0677">Repeat</keyword>
<sequence length="306" mass="33342">MSGPHPLPRSVHVSLENHKGPVNVARYAKGTAKYILTGGQDRTIKLWNANLGTEIKTFAAHGYEVLSISVSHDNAKFASSGGDRSVFLWDVATGVTSRRIAGHAGKIYAVEFNEDATVVASGSFDATVKLWDLRQPIQVLDEARDAVQTIHVGSNTIITGSVDGHVRTYDLRKGELRSDFIGHPVTSLVPTKDNQTLLVTTLDSHVRLMDATTGKMLNDFSGHTNTSYRCRGCFGHGEANVVLGDENGMVWAWDLLDAKVMPPNPPPKAHQKVITWTEHHPTDANEMFTASADGTVKVWRHPDTGS</sequence>
<feature type="repeat" description="WD" evidence="6">
    <location>
        <begin position="15"/>
        <end position="57"/>
    </location>
</feature>
<dbReference type="SMART" id="SM00320">
    <property type="entry name" value="WD40"/>
    <property type="match status" value="7"/>
</dbReference>